<evidence type="ECO:0000313" key="7">
    <source>
        <dbReference type="Proteomes" id="UP001501822"/>
    </source>
</evidence>
<feature type="transmembrane region" description="Helical" evidence="4">
    <location>
        <begin position="134"/>
        <end position="153"/>
    </location>
</feature>
<accession>A0ABN0XS06</accession>
<dbReference type="SUPFAM" id="SSF55874">
    <property type="entry name" value="ATPase domain of HSP90 chaperone/DNA topoisomerase II/histidine kinase"/>
    <property type="match status" value="1"/>
</dbReference>
<evidence type="ECO:0000256" key="3">
    <source>
        <dbReference type="ARBA" id="ARBA00023012"/>
    </source>
</evidence>
<dbReference type="PANTHER" id="PTHR24421:SF63">
    <property type="entry name" value="SENSOR HISTIDINE KINASE DESK"/>
    <property type="match status" value="1"/>
</dbReference>
<keyword evidence="4" id="KW-0812">Transmembrane</keyword>
<gene>
    <name evidence="6" type="ORF">GCM10010151_71320</name>
</gene>
<sequence length="725" mass="73928">MSSQHPHAGPAIGPRLARLIVVVVLAAFAGVYVLAAPFRTGGVPRVAGVVAVTVLLYASLLIWVLPRAARFRGVPLVAAQSILACADVLGFGTSVGVLAFAAAPLLLASYTLPAIAVLAGGVVVAVLRFPDAAAAADAAITPVLGTLVVYGLVRLADRVADLAAARPALTMAAVARERLRIATELNTGIGRGLDAITAGSRRALGDPAEIGDVLRVARRSLADTRAAAAGFRAMSLAPEATAARALLSAAGIEAEVRTGHDEPLGSAGALLATVLREAVTEVVRQGTATRCVIETSQQDGTVRLRVSNDGAPTAARGEEGLAAAAGRVEAAGGTLTMGLDADGRFTVEAAIAATPRPVTVPDPTAYALSVTLLAVVVAGFCVKGLLHVPWGATLPAAVAGMALLAVLQLRWTAEAPPRRPYALLAAQTLLSFVPVLWFGTAWLGTAGFLAGTFLVALPIRLGVPLVAAAMAATGAMAAALSQGPARIVNYTVSVLVTGLVVYALVRLARLVRDLRAAGAELARAATVQERLRAARDLHDLLGHSLAAMLLKCELARRLAAADPDRARAELTEVVAMAERAQVDLRAASGAGEPEMSLEIEAESARSVLTAAGVETRVDLGHGPLPGPSATVLSTVLREAVTNILRHSAARHCAIVTTSEAGAVTLTVDNDGLDPRARRTPPGAGIGNLTTRLAAVGGTLTARADGDGGFRVQARLRADADAPAEP</sequence>
<keyword evidence="2 6" id="KW-0418">Kinase</keyword>
<dbReference type="InterPro" id="IPR036890">
    <property type="entry name" value="HATPase_C_sf"/>
</dbReference>
<feature type="transmembrane region" description="Helical" evidence="4">
    <location>
        <begin position="461"/>
        <end position="481"/>
    </location>
</feature>
<keyword evidence="3" id="KW-0902">Two-component regulatory system</keyword>
<protein>
    <submittedName>
        <fullName evidence="6">Histidine kinase</fullName>
    </submittedName>
</protein>
<comment type="caution">
    <text evidence="6">The sequence shown here is derived from an EMBL/GenBank/DDBJ whole genome shotgun (WGS) entry which is preliminary data.</text>
</comment>
<dbReference type="CDD" id="cd16917">
    <property type="entry name" value="HATPase_UhpB-NarQ-NarX-like"/>
    <property type="match status" value="1"/>
</dbReference>
<evidence type="ECO:0000313" key="6">
    <source>
        <dbReference type="EMBL" id="GAA0371141.1"/>
    </source>
</evidence>
<evidence type="ECO:0000256" key="1">
    <source>
        <dbReference type="ARBA" id="ARBA00022679"/>
    </source>
</evidence>
<name>A0ABN0XS06_9ACTN</name>
<dbReference type="RefSeq" id="WP_252808594.1">
    <property type="nucleotide sequence ID" value="NZ_BAAABM010000070.1"/>
</dbReference>
<dbReference type="InterPro" id="IPR011712">
    <property type="entry name" value="Sig_transdc_His_kin_sub3_dim/P"/>
</dbReference>
<reference evidence="6 7" key="1">
    <citation type="journal article" date="2019" name="Int. J. Syst. Evol. Microbiol.">
        <title>The Global Catalogue of Microorganisms (GCM) 10K type strain sequencing project: providing services to taxonomists for standard genome sequencing and annotation.</title>
        <authorList>
            <consortium name="The Broad Institute Genomics Platform"/>
            <consortium name="The Broad Institute Genome Sequencing Center for Infectious Disease"/>
            <person name="Wu L."/>
            <person name="Ma J."/>
        </authorList>
    </citation>
    <scope>NUCLEOTIDE SEQUENCE [LARGE SCALE GENOMIC DNA]</scope>
    <source>
        <strain evidence="6 7">JCM 3146</strain>
    </source>
</reference>
<keyword evidence="4" id="KW-1133">Transmembrane helix</keyword>
<evidence type="ECO:0000259" key="5">
    <source>
        <dbReference type="Pfam" id="PF07730"/>
    </source>
</evidence>
<evidence type="ECO:0000256" key="2">
    <source>
        <dbReference type="ARBA" id="ARBA00022777"/>
    </source>
</evidence>
<dbReference type="EMBL" id="BAAABM010000070">
    <property type="protein sequence ID" value="GAA0371141.1"/>
    <property type="molecule type" value="Genomic_DNA"/>
</dbReference>
<evidence type="ECO:0000256" key="4">
    <source>
        <dbReference type="SAM" id="Phobius"/>
    </source>
</evidence>
<dbReference type="GO" id="GO:0016301">
    <property type="term" value="F:kinase activity"/>
    <property type="evidence" value="ECO:0007669"/>
    <property type="project" value="UniProtKB-KW"/>
</dbReference>
<keyword evidence="4" id="KW-0472">Membrane</keyword>
<dbReference type="Gene3D" id="3.30.565.10">
    <property type="entry name" value="Histidine kinase-like ATPase, C-terminal domain"/>
    <property type="match status" value="2"/>
</dbReference>
<dbReference type="Pfam" id="PF07730">
    <property type="entry name" value="HisKA_3"/>
    <property type="match status" value="1"/>
</dbReference>
<feature type="transmembrane region" description="Helical" evidence="4">
    <location>
        <begin position="393"/>
        <end position="411"/>
    </location>
</feature>
<dbReference type="Proteomes" id="UP001501822">
    <property type="component" value="Unassembled WGS sequence"/>
</dbReference>
<feature type="domain" description="Signal transduction histidine kinase subgroup 3 dimerisation and phosphoacceptor" evidence="5">
    <location>
        <begin position="529"/>
        <end position="589"/>
    </location>
</feature>
<feature type="transmembrane region" description="Helical" evidence="4">
    <location>
        <begin position="365"/>
        <end position="386"/>
    </location>
</feature>
<organism evidence="6 7">
    <name type="scientific">Actinoallomurus spadix</name>
    <dbReference type="NCBI Taxonomy" id="79912"/>
    <lineage>
        <taxon>Bacteria</taxon>
        <taxon>Bacillati</taxon>
        <taxon>Actinomycetota</taxon>
        <taxon>Actinomycetes</taxon>
        <taxon>Streptosporangiales</taxon>
        <taxon>Thermomonosporaceae</taxon>
        <taxon>Actinoallomurus</taxon>
    </lineage>
</organism>
<keyword evidence="7" id="KW-1185">Reference proteome</keyword>
<feature type="transmembrane region" description="Helical" evidence="4">
    <location>
        <begin position="16"/>
        <end position="34"/>
    </location>
</feature>
<feature type="transmembrane region" description="Helical" evidence="4">
    <location>
        <begin position="46"/>
        <end position="65"/>
    </location>
</feature>
<feature type="transmembrane region" description="Helical" evidence="4">
    <location>
        <begin position="487"/>
        <end position="505"/>
    </location>
</feature>
<dbReference type="InterPro" id="IPR050482">
    <property type="entry name" value="Sensor_HK_TwoCompSys"/>
</dbReference>
<feature type="transmembrane region" description="Helical" evidence="4">
    <location>
        <begin position="77"/>
        <end position="101"/>
    </location>
</feature>
<dbReference type="PANTHER" id="PTHR24421">
    <property type="entry name" value="NITRATE/NITRITE SENSOR PROTEIN NARX-RELATED"/>
    <property type="match status" value="1"/>
</dbReference>
<dbReference type="Gene3D" id="1.20.5.1930">
    <property type="match status" value="1"/>
</dbReference>
<feature type="transmembrane region" description="Helical" evidence="4">
    <location>
        <begin position="107"/>
        <end position="127"/>
    </location>
</feature>
<feature type="transmembrane region" description="Helical" evidence="4">
    <location>
        <begin position="431"/>
        <end position="454"/>
    </location>
</feature>
<keyword evidence="1" id="KW-0808">Transferase</keyword>
<proteinExistence type="predicted"/>